<dbReference type="KEGG" id="moz:MoryE10_06500"/>
<evidence type="ECO:0000259" key="1">
    <source>
        <dbReference type="Pfam" id="PF04287"/>
    </source>
</evidence>
<dbReference type="InterPro" id="IPR023376">
    <property type="entry name" value="YqcC-like_dom"/>
</dbReference>
<dbReference type="RefSeq" id="WP_054773179.1">
    <property type="nucleotide sequence ID" value="NZ_AP019782.1"/>
</dbReference>
<evidence type="ECO:0000313" key="3">
    <source>
        <dbReference type="Proteomes" id="UP000824988"/>
    </source>
</evidence>
<organism evidence="2 3">
    <name type="scientific">Methylogaea oryzae</name>
    <dbReference type="NCBI Taxonomy" id="1295382"/>
    <lineage>
        <taxon>Bacteria</taxon>
        <taxon>Pseudomonadati</taxon>
        <taxon>Pseudomonadota</taxon>
        <taxon>Gammaproteobacteria</taxon>
        <taxon>Methylococcales</taxon>
        <taxon>Methylococcaceae</taxon>
        <taxon>Methylogaea</taxon>
    </lineage>
</organism>
<accession>A0A8D4VMM7</accession>
<sequence>MELSQCQARSAELLLEIEAEMRRIGLWAQEAPSAADLASPLPFCCDTLNFAQWLQFVFLPRMKILLEAGAALPSQCGLAPMAEESFRFVEINTVKISALLRQVDDTLTAGAENCSSH</sequence>
<dbReference type="Proteomes" id="UP000824988">
    <property type="component" value="Chromosome"/>
</dbReference>
<evidence type="ECO:0000313" key="2">
    <source>
        <dbReference type="EMBL" id="BBL70044.1"/>
    </source>
</evidence>
<name>A0A8D4VMM7_9GAMM</name>
<dbReference type="AlphaFoldDB" id="A0A8D4VMM7"/>
<dbReference type="PANTHER" id="PTHR39586">
    <property type="entry name" value="CYTOPLASMIC PROTEIN-RELATED"/>
    <property type="match status" value="1"/>
</dbReference>
<protein>
    <recommendedName>
        <fullName evidence="1">YqcC-like domain-containing protein</fullName>
    </recommendedName>
</protein>
<dbReference type="InterPro" id="IPR007384">
    <property type="entry name" value="UCP006257"/>
</dbReference>
<dbReference type="PANTHER" id="PTHR39586:SF1">
    <property type="entry name" value="CYTOPLASMIC PROTEIN"/>
    <property type="match status" value="1"/>
</dbReference>
<dbReference type="InterPro" id="IPR036814">
    <property type="entry name" value="YqcC-like_sf"/>
</dbReference>
<dbReference type="EMBL" id="AP019782">
    <property type="protein sequence ID" value="BBL70044.1"/>
    <property type="molecule type" value="Genomic_DNA"/>
</dbReference>
<dbReference type="GO" id="GO:0044010">
    <property type="term" value="P:single-species biofilm formation"/>
    <property type="evidence" value="ECO:0007669"/>
    <property type="project" value="TreeGrafter"/>
</dbReference>
<dbReference type="Pfam" id="PF04287">
    <property type="entry name" value="DUF446"/>
    <property type="match status" value="1"/>
</dbReference>
<reference evidence="2" key="1">
    <citation type="submission" date="2019-06" db="EMBL/GenBank/DDBJ databases">
        <title>Complete genome sequence of Methylogaea oryzae strain JCM16910.</title>
        <authorList>
            <person name="Asakawa S."/>
        </authorList>
    </citation>
    <scope>NUCLEOTIDE SEQUENCE</scope>
    <source>
        <strain evidence="2">E10</strain>
    </source>
</reference>
<feature type="domain" description="YqcC-like" evidence="1">
    <location>
        <begin position="11"/>
        <end position="105"/>
    </location>
</feature>
<keyword evidence="3" id="KW-1185">Reference proteome</keyword>
<dbReference type="SUPFAM" id="SSF158452">
    <property type="entry name" value="YqcC-like"/>
    <property type="match status" value="1"/>
</dbReference>
<gene>
    <name evidence="2" type="ORF">MoryE10_06500</name>
</gene>
<dbReference type="PIRSF" id="PIRSF006257">
    <property type="entry name" value="UCP006257"/>
    <property type="match status" value="1"/>
</dbReference>
<proteinExistence type="predicted"/>
<dbReference type="Gene3D" id="1.20.1440.40">
    <property type="entry name" value="YqcC-like"/>
    <property type="match status" value="1"/>
</dbReference>